<keyword evidence="2" id="KW-1133">Transmembrane helix</keyword>
<gene>
    <name evidence="3" type="ORF">AWH69_02075</name>
</gene>
<dbReference type="AlphaFoldDB" id="A0A176QG06"/>
<dbReference type="STRING" id="262209.AWH69_02075"/>
<organism evidence="3 4">
    <name type="scientific">Janibacter melonis</name>
    <dbReference type="NCBI Taxonomy" id="262209"/>
    <lineage>
        <taxon>Bacteria</taxon>
        <taxon>Bacillati</taxon>
        <taxon>Actinomycetota</taxon>
        <taxon>Actinomycetes</taxon>
        <taxon>Micrococcales</taxon>
        <taxon>Intrasporangiaceae</taxon>
        <taxon>Janibacter</taxon>
    </lineage>
</organism>
<evidence type="ECO:0000256" key="2">
    <source>
        <dbReference type="SAM" id="Phobius"/>
    </source>
</evidence>
<evidence type="ECO:0000313" key="4">
    <source>
        <dbReference type="Proteomes" id="UP000076976"/>
    </source>
</evidence>
<sequence length="325" mass="32901">MTCSDDELDATLRSTLARRAEDVDFEPGRWVEDLPTAARPTRAEVRRSRALLVGAGLAGAAAAAVIVIGALDAASTSPAPGPPTQAVPAPTTTGDASITASPTTARVPSASLTFDPGTPTTSTSTQQPRRGPTLPPSVSSSGDLPSVQLPSRTVTPSPGAPGDATSSIRPPVAEPRDDVDPPVLRTSPPVDGPPTTWEPPPASDPMPSPTSSSTSSPSAATKDPVIPVVTVVASTGGSPVLCGPVHTCPELLATTQDLPTAVYTLRCTGWSTPVGTPLGELTATLGPEPTTTATGCYASTAIPEVEVEVVDDEGRLVATTGRVDW</sequence>
<keyword evidence="4" id="KW-1185">Reference proteome</keyword>
<feature type="compositionally biased region" description="Pro residues" evidence="1">
    <location>
        <begin position="190"/>
        <end position="208"/>
    </location>
</feature>
<dbReference type="EMBL" id="LQZG01000001">
    <property type="protein sequence ID" value="OAB88612.1"/>
    <property type="molecule type" value="Genomic_DNA"/>
</dbReference>
<evidence type="ECO:0000256" key="1">
    <source>
        <dbReference type="SAM" id="MobiDB-lite"/>
    </source>
</evidence>
<protein>
    <submittedName>
        <fullName evidence="3">Uncharacterized protein</fullName>
    </submittedName>
</protein>
<reference evidence="3 4" key="1">
    <citation type="submission" date="2016-01" db="EMBL/GenBank/DDBJ databases">
        <title>Janibacter melonis strain CD11_4 genome sequencing and assembly.</title>
        <authorList>
            <person name="Nair G.R."/>
            <person name="Kaur G."/>
            <person name="Chander A.M."/>
            <person name="Mayilraj S."/>
        </authorList>
    </citation>
    <scope>NUCLEOTIDE SEQUENCE [LARGE SCALE GENOMIC DNA]</scope>
    <source>
        <strain evidence="3 4">CD11-4</strain>
    </source>
</reference>
<feature type="compositionally biased region" description="Polar residues" evidence="1">
    <location>
        <begin position="136"/>
        <end position="156"/>
    </location>
</feature>
<feature type="compositionally biased region" description="Low complexity" evidence="1">
    <location>
        <begin position="117"/>
        <end position="131"/>
    </location>
</feature>
<evidence type="ECO:0000313" key="3">
    <source>
        <dbReference type="EMBL" id="OAB88612.1"/>
    </source>
</evidence>
<feature type="transmembrane region" description="Helical" evidence="2">
    <location>
        <begin position="50"/>
        <end position="71"/>
    </location>
</feature>
<dbReference type="Proteomes" id="UP000076976">
    <property type="component" value="Unassembled WGS sequence"/>
</dbReference>
<keyword evidence="2" id="KW-0812">Transmembrane</keyword>
<accession>A0A176QG06</accession>
<feature type="region of interest" description="Disordered" evidence="1">
    <location>
        <begin position="75"/>
        <end position="222"/>
    </location>
</feature>
<keyword evidence="2" id="KW-0472">Membrane</keyword>
<dbReference type="RefSeq" id="WP_068270784.1">
    <property type="nucleotide sequence ID" value="NZ_LQZG01000001.1"/>
</dbReference>
<name>A0A176QG06_9MICO</name>
<feature type="compositionally biased region" description="Polar residues" evidence="1">
    <location>
        <begin position="94"/>
        <end position="112"/>
    </location>
</feature>
<comment type="caution">
    <text evidence="3">The sequence shown here is derived from an EMBL/GenBank/DDBJ whole genome shotgun (WGS) entry which is preliminary data.</text>
</comment>
<feature type="compositionally biased region" description="Low complexity" evidence="1">
    <location>
        <begin position="209"/>
        <end position="222"/>
    </location>
</feature>
<proteinExistence type="predicted"/>